<evidence type="ECO:0000256" key="2">
    <source>
        <dbReference type="ARBA" id="ARBA00022692"/>
    </source>
</evidence>
<comment type="subcellular location">
    <subcellularLocation>
        <location evidence="1">Membrane</location>
        <topology evidence="1">Single-pass membrane protein</topology>
    </subcellularLocation>
</comment>
<evidence type="ECO:0000256" key="1">
    <source>
        <dbReference type="ARBA" id="ARBA00004167"/>
    </source>
</evidence>
<dbReference type="GO" id="GO:0016020">
    <property type="term" value="C:membrane"/>
    <property type="evidence" value="ECO:0007669"/>
    <property type="project" value="UniProtKB-SubCell"/>
</dbReference>
<dbReference type="Gramene" id="Bo4g066930.1">
    <property type="protein sequence ID" value="Bo4g066930.1"/>
    <property type="gene ID" value="Bo4g066930"/>
</dbReference>
<accession>A0A0D3BTZ4</accession>
<reference evidence="7 8" key="1">
    <citation type="journal article" date="2014" name="Genome Biol.">
        <title>Transcriptome and methylome profiling reveals relics of genome dominance in the mesopolyploid Brassica oleracea.</title>
        <authorList>
            <person name="Parkin I.A."/>
            <person name="Koh C."/>
            <person name="Tang H."/>
            <person name="Robinson S.J."/>
            <person name="Kagale S."/>
            <person name="Clarke W.E."/>
            <person name="Town C.D."/>
            <person name="Nixon J."/>
            <person name="Krishnakumar V."/>
            <person name="Bidwell S.L."/>
            <person name="Denoeud F."/>
            <person name="Belcram H."/>
            <person name="Links M.G."/>
            <person name="Just J."/>
            <person name="Clarke C."/>
            <person name="Bender T."/>
            <person name="Huebert T."/>
            <person name="Mason A.S."/>
            <person name="Pires J.C."/>
            <person name="Barker G."/>
            <person name="Moore J."/>
            <person name="Walley P.G."/>
            <person name="Manoli S."/>
            <person name="Batley J."/>
            <person name="Edwards D."/>
            <person name="Nelson M.N."/>
            <person name="Wang X."/>
            <person name="Paterson A.H."/>
            <person name="King G."/>
            <person name="Bancroft I."/>
            <person name="Chalhoub B."/>
            <person name="Sharpe A.G."/>
        </authorList>
    </citation>
    <scope>NUCLEOTIDE SEQUENCE</scope>
    <source>
        <strain evidence="7 8">cv. TO1000</strain>
    </source>
</reference>
<evidence type="ECO:0000313" key="8">
    <source>
        <dbReference type="Proteomes" id="UP000032141"/>
    </source>
</evidence>
<reference evidence="7" key="2">
    <citation type="submission" date="2015-03" db="UniProtKB">
        <authorList>
            <consortium name="EnsemblPlants"/>
        </authorList>
    </citation>
    <scope>IDENTIFICATION</scope>
</reference>
<feature type="domain" description="Malectin-like" evidence="6">
    <location>
        <begin position="2"/>
        <end position="82"/>
    </location>
</feature>
<dbReference type="InterPro" id="IPR024788">
    <property type="entry name" value="Malectin-like_Carb-bd_dom"/>
</dbReference>
<keyword evidence="2" id="KW-0812">Transmembrane</keyword>
<keyword evidence="5" id="KW-0472">Membrane</keyword>
<evidence type="ECO:0000256" key="4">
    <source>
        <dbReference type="ARBA" id="ARBA00022989"/>
    </source>
</evidence>
<organism evidence="7 8">
    <name type="scientific">Brassica oleracea var. oleracea</name>
    <dbReference type="NCBI Taxonomy" id="109376"/>
    <lineage>
        <taxon>Eukaryota</taxon>
        <taxon>Viridiplantae</taxon>
        <taxon>Streptophyta</taxon>
        <taxon>Embryophyta</taxon>
        <taxon>Tracheophyta</taxon>
        <taxon>Spermatophyta</taxon>
        <taxon>Magnoliopsida</taxon>
        <taxon>eudicotyledons</taxon>
        <taxon>Gunneridae</taxon>
        <taxon>Pentapetalae</taxon>
        <taxon>rosids</taxon>
        <taxon>malvids</taxon>
        <taxon>Brassicales</taxon>
        <taxon>Brassicaceae</taxon>
        <taxon>Brassiceae</taxon>
        <taxon>Brassica</taxon>
    </lineage>
</organism>
<dbReference type="AlphaFoldDB" id="A0A0D3BTZ4"/>
<dbReference type="Pfam" id="PF12819">
    <property type="entry name" value="Malectin_like"/>
    <property type="match status" value="1"/>
</dbReference>
<evidence type="ECO:0000256" key="5">
    <source>
        <dbReference type="ARBA" id="ARBA00023136"/>
    </source>
</evidence>
<name>A0A0D3BTZ4_BRAOL</name>
<dbReference type="EnsemblPlants" id="Bo4g066930.1">
    <property type="protein sequence ID" value="Bo4g066930.1"/>
    <property type="gene ID" value="Bo4g066930"/>
</dbReference>
<evidence type="ECO:0000259" key="6">
    <source>
        <dbReference type="Pfam" id="PF12819"/>
    </source>
</evidence>
<keyword evidence="4" id="KW-1133">Transmembrane helix</keyword>
<dbReference type="HOGENOM" id="CLU_2545771_0_0_1"/>
<proteinExistence type="predicted"/>
<evidence type="ECO:0000313" key="7">
    <source>
        <dbReference type="EnsemblPlants" id="Bo4g066930.1"/>
    </source>
</evidence>
<keyword evidence="3" id="KW-0732">Signal</keyword>
<protein>
    <recommendedName>
        <fullName evidence="6">Malectin-like domain-containing protein</fullName>
    </recommendedName>
</protein>
<sequence>MSAATPKNASEPLLVTWTPKPYNAEVYLYMHFAEIEALEANQTREFDVILKGNFNHSGFSPPKLELYTLYTAGAVQCDSEGCN</sequence>
<keyword evidence="8" id="KW-1185">Reference proteome</keyword>
<evidence type="ECO:0000256" key="3">
    <source>
        <dbReference type="ARBA" id="ARBA00022729"/>
    </source>
</evidence>
<dbReference type="Proteomes" id="UP000032141">
    <property type="component" value="Chromosome C4"/>
</dbReference>